<evidence type="ECO:0000256" key="2">
    <source>
        <dbReference type="ARBA" id="ARBA00023015"/>
    </source>
</evidence>
<keyword evidence="4" id="KW-0539">Nucleus</keyword>
<dbReference type="EMBL" id="JADGJW010002237">
    <property type="protein sequence ID" value="KAJ3198895.1"/>
    <property type="molecule type" value="Genomic_DNA"/>
</dbReference>
<gene>
    <name evidence="6" type="ORF">HK099_003412</name>
</gene>
<dbReference type="PROSITE" id="PS51821">
    <property type="entry name" value="VELVET"/>
    <property type="match status" value="1"/>
</dbReference>
<dbReference type="AlphaFoldDB" id="A0AAD5TSM9"/>
<reference evidence="6" key="1">
    <citation type="submission" date="2020-05" db="EMBL/GenBank/DDBJ databases">
        <title>Phylogenomic resolution of chytrid fungi.</title>
        <authorList>
            <person name="Stajich J.E."/>
            <person name="Amses K."/>
            <person name="Simmons R."/>
            <person name="Seto K."/>
            <person name="Myers J."/>
            <person name="Bonds A."/>
            <person name="Quandt C.A."/>
            <person name="Barry K."/>
            <person name="Liu P."/>
            <person name="Grigoriev I."/>
            <person name="Longcore J.E."/>
            <person name="James T.Y."/>
        </authorList>
    </citation>
    <scope>NUCLEOTIDE SEQUENCE</scope>
    <source>
        <strain evidence="6">JEL0476</strain>
    </source>
</reference>
<evidence type="ECO:0000313" key="6">
    <source>
        <dbReference type="EMBL" id="KAJ3198895.1"/>
    </source>
</evidence>
<keyword evidence="3" id="KW-0804">Transcription</keyword>
<evidence type="ECO:0000256" key="4">
    <source>
        <dbReference type="ARBA" id="ARBA00023242"/>
    </source>
</evidence>
<organism evidence="6 7">
    <name type="scientific">Clydaea vesicula</name>
    <dbReference type="NCBI Taxonomy" id="447962"/>
    <lineage>
        <taxon>Eukaryota</taxon>
        <taxon>Fungi</taxon>
        <taxon>Fungi incertae sedis</taxon>
        <taxon>Chytridiomycota</taxon>
        <taxon>Chytridiomycota incertae sedis</taxon>
        <taxon>Chytridiomycetes</taxon>
        <taxon>Lobulomycetales</taxon>
        <taxon>Lobulomycetaceae</taxon>
        <taxon>Clydaea</taxon>
    </lineage>
</organism>
<sequence>MSGNVGTERRTIDPPPIIELQEFKNGEYIPIIEALNFVYVRASLYDRFGNYCLNDSQTNASRDFPNLLGEIIEPGLILDDEFGNSGTFFIFKDLSVRSPGVYMLKFILYNLESQVKDDELTYRYSIDVTLSSPIINILKPKDFPGMMISSDITKAFKNQGLKLTIRNRPLHT</sequence>
<evidence type="ECO:0000313" key="7">
    <source>
        <dbReference type="Proteomes" id="UP001211065"/>
    </source>
</evidence>
<protein>
    <recommendedName>
        <fullName evidence="5">Velvet domain-containing protein</fullName>
    </recommendedName>
</protein>
<feature type="domain" description="Velvet" evidence="5">
    <location>
        <begin position="1"/>
        <end position="166"/>
    </location>
</feature>
<evidence type="ECO:0000256" key="3">
    <source>
        <dbReference type="ARBA" id="ARBA00023163"/>
    </source>
</evidence>
<accession>A0AAD5TSM9</accession>
<dbReference type="PANTHER" id="PTHR33572">
    <property type="entry name" value="SPORE DEVELOPMENT REGULATOR VOSA"/>
    <property type="match status" value="1"/>
</dbReference>
<dbReference type="InterPro" id="IPR037525">
    <property type="entry name" value="Velvet_dom"/>
</dbReference>
<dbReference type="Pfam" id="PF11754">
    <property type="entry name" value="Velvet"/>
    <property type="match status" value="1"/>
</dbReference>
<dbReference type="GO" id="GO:0005634">
    <property type="term" value="C:nucleus"/>
    <property type="evidence" value="ECO:0007669"/>
    <property type="project" value="UniProtKB-SubCell"/>
</dbReference>
<dbReference type="Gene3D" id="2.60.40.3960">
    <property type="entry name" value="Velvet domain"/>
    <property type="match status" value="1"/>
</dbReference>
<evidence type="ECO:0000256" key="1">
    <source>
        <dbReference type="ARBA" id="ARBA00004123"/>
    </source>
</evidence>
<keyword evidence="2" id="KW-0805">Transcription regulation</keyword>
<dbReference type="InterPro" id="IPR021740">
    <property type="entry name" value="Velvet"/>
</dbReference>
<name>A0AAD5TSM9_9FUNG</name>
<comment type="caution">
    <text evidence="6">The sequence shown here is derived from an EMBL/GenBank/DDBJ whole genome shotgun (WGS) entry which is preliminary data.</text>
</comment>
<evidence type="ECO:0000259" key="5">
    <source>
        <dbReference type="PROSITE" id="PS51821"/>
    </source>
</evidence>
<dbReference type="PANTHER" id="PTHR33572:SF3">
    <property type="entry name" value="VELVET COMPLEX SUBUNIT B"/>
    <property type="match status" value="1"/>
</dbReference>
<proteinExistence type="predicted"/>
<dbReference type="Proteomes" id="UP001211065">
    <property type="component" value="Unassembled WGS sequence"/>
</dbReference>
<dbReference type="InterPro" id="IPR038491">
    <property type="entry name" value="Velvet_dom_sf"/>
</dbReference>
<comment type="subcellular location">
    <subcellularLocation>
        <location evidence="1">Nucleus</location>
    </subcellularLocation>
</comment>
<keyword evidence="7" id="KW-1185">Reference proteome</keyword>